<feature type="transmembrane region" description="Helical" evidence="2">
    <location>
        <begin position="34"/>
        <end position="53"/>
    </location>
</feature>
<feature type="transmembrane region" description="Helical" evidence="2">
    <location>
        <begin position="176"/>
        <end position="199"/>
    </location>
</feature>
<keyword evidence="4" id="KW-1185">Reference proteome</keyword>
<organism evidence="3 4">
    <name type="scientific">Calocera viscosa (strain TUFC12733)</name>
    <dbReference type="NCBI Taxonomy" id="1330018"/>
    <lineage>
        <taxon>Eukaryota</taxon>
        <taxon>Fungi</taxon>
        <taxon>Dikarya</taxon>
        <taxon>Basidiomycota</taxon>
        <taxon>Agaricomycotina</taxon>
        <taxon>Dacrymycetes</taxon>
        <taxon>Dacrymycetales</taxon>
        <taxon>Dacrymycetaceae</taxon>
        <taxon>Calocera</taxon>
    </lineage>
</organism>
<gene>
    <name evidence="3" type="ORF">CALVIDRAFT_90843</name>
</gene>
<evidence type="ECO:0000313" key="4">
    <source>
        <dbReference type="Proteomes" id="UP000076738"/>
    </source>
</evidence>
<keyword evidence="2" id="KW-0472">Membrane</keyword>
<feature type="transmembrane region" description="Helical" evidence="2">
    <location>
        <begin position="105"/>
        <end position="125"/>
    </location>
</feature>
<evidence type="ECO:0000256" key="2">
    <source>
        <dbReference type="SAM" id="Phobius"/>
    </source>
</evidence>
<dbReference type="Proteomes" id="UP000076738">
    <property type="component" value="Unassembled WGS sequence"/>
</dbReference>
<dbReference type="OrthoDB" id="3357408at2759"/>
<dbReference type="AlphaFoldDB" id="A0A167MST9"/>
<proteinExistence type="predicted"/>
<name>A0A167MST9_CALVF</name>
<evidence type="ECO:0000313" key="3">
    <source>
        <dbReference type="EMBL" id="KZO97028.1"/>
    </source>
</evidence>
<dbReference type="EMBL" id="KV417281">
    <property type="protein sequence ID" value="KZO97028.1"/>
    <property type="molecule type" value="Genomic_DNA"/>
</dbReference>
<keyword evidence="2" id="KW-0812">Transmembrane</keyword>
<feature type="transmembrane region" description="Helical" evidence="2">
    <location>
        <begin position="146"/>
        <end position="170"/>
    </location>
</feature>
<evidence type="ECO:0000256" key="1">
    <source>
        <dbReference type="SAM" id="MobiDB-lite"/>
    </source>
</evidence>
<keyword evidence="2" id="KW-1133">Transmembrane helix</keyword>
<reference evidence="3 4" key="1">
    <citation type="journal article" date="2016" name="Mol. Biol. Evol.">
        <title>Comparative Genomics of Early-Diverging Mushroom-Forming Fungi Provides Insights into the Origins of Lignocellulose Decay Capabilities.</title>
        <authorList>
            <person name="Nagy L.G."/>
            <person name="Riley R."/>
            <person name="Tritt A."/>
            <person name="Adam C."/>
            <person name="Daum C."/>
            <person name="Floudas D."/>
            <person name="Sun H."/>
            <person name="Yadav J.S."/>
            <person name="Pangilinan J."/>
            <person name="Larsson K.H."/>
            <person name="Matsuura K."/>
            <person name="Barry K."/>
            <person name="Labutti K."/>
            <person name="Kuo R."/>
            <person name="Ohm R.A."/>
            <person name="Bhattacharya S.S."/>
            <person name="Shirouzu T."/>
            <person name="Yoshinaga Y."/>
            <person name="Martin F.M."/>
            <person name="Grigoriev I.V."/>
            <person name="Hibbett D.S."/>
        </authorList>
    </citation>
    <scope>NUCLEOTIDE SEQUENCE [LARGE SCALE GENOMIC DNA]</scope>
    <source>
        <strain evidence="3 4">TUFC12733</strain>
    </source>
</reference>
<accession>A0A167MST9</accession>
<sequence>MLGLSLSNVLDAFVYGGSGDPTAFLQIPFYWKSLTLQVLGFFICLFADAILLYRCWLIWAQKWQPMVFPVVMFLASIAMFIFTVVELTRAATYLPQDVPNLYHGLDAFLVLTLVQNVLVTILIAYRLWRVDIAVAAYRSHSTLLPVIWTIIESGLLYSTTLLVFLVVNFVDASVSVIMSAILYVMIGITFSSIIIRCGFSSWKHTTRTDATSHTMQPIPITISRQTEVDVTAEGELNMAGNSVSTDSLSKRDPAPKESIFSKYPA</sequence>
<feature type="transmembrane region" description="Helical" evidence="2">
    <location>
        <begin position="65"/>
        <end position="85"/>
    </location>
</feature>
<feature type="region of interest" description="Disordered" evidence="1">
    <location>
        <begin position="240"/>
        <end position="265"/>
    </location>
</feature>
<dbReference type="STRING" id="1330018.A0A167MST9"/>
<protein>
    <submittedName>
        <fullName evidence="3">Uncharacterized protein</fullName>
    </submittedName>
</protein>